<dbReference type="FunFam" id="3.40.50.300:FF:000385">
    <property type="entry name" value="Structural maintenance of chromosomes 2"/>
    <property type="match status" value="1"/>
</dbReference>
<comment type="subcellular location">
    <subcellularLocation>
        <location evidence="1">Nucleus</location>
    </subcellularLocation>
</comment>
<comment type="similarity">
    <text evidence="2">Belongs to the SMC family. SMC2 subfamily.</text>
</comment>
<dbReference type="AlphaFoldDB" id="A0A1J8RBH6"/>
<evidence type="ECO:0000256" key="4">
    <source>
        <dbReference type="ARBA" id="ARBA00022741"/>
    </source>
</evidence>
<dbReference type="InterPro" id="IPR027417">
    <property type="entry name" value="P-loop_NTPase"/>
</dbReference>
<dbReference type="PANTHER" id="PTHR43977">
    <property type="entry name" value="STRUCTURAL MAINTENANCE OF CHROMOSOMES PROTEIN 3"/>
    <property type="match status" value="1"/>
</dbReference>
<proteinExistence type="inferred from homology"/>
<keyword evidence="7 11" id="KW-0175">Coiled coil</keyword>
<evidence type="ECO:0000256" key="1">
    <source>
        <dbReference type="ARBA" id="ARBA00004123"/>
    </source>
</evidence>
<reference evidence="13 14" key="1">
    <citation type="submission" date="2016-03" db="EMBL/GenBank/DDBJ databases">
        <title>Comparative genomics of the ectomycorrhizal sister species Rhizopogon vinicolor and Rhizopogon vesiculosus (Basidiomycota: Boletales) reveals a divergence of the mating type B locus.</title>
        <authorList>
            <person name="Mujic A.B."/>
            <person name="Kuo A."/>
            <person name="Tritt A."/>
            <person name="Lipzen A."/>
            <person name="Chen C."/>
            <person name="Johnson J."/>
            <person name="Sharma A."/>
            <person name="Barry K."/>
            <person name="Grigoriev I.V."/>
            <person name="Spatafora J.W."/>
        </authorList>
    </citation>
    <scope>NUCLEOTIDE SEQUENCE [LARGE SCALE GENOMIC DNA]</scope>
    <source>
        <strain evidence="13 14">AM-OR11-056</strain>
    </source>
</reference>
<evidence type="ECO:0000256" key="2">
    <source>
        <dbReference type="ARBA" id="ARBA00005231"/>
    </source>
</evidence>
<dbReference type="SUPFAM" id="SSF75553">
    <property type="entry name" value="Smc hinge domain"/>
    <property type="match status" value="1"/>
</dbReference>
<dbReference type="InterPro" id="IPR027120">
    <property type="entry name" value="Smc2_ABC"/>
</dbReference>
<keyword evidence="9" id="KW-0539">Nucleus</keyword>
<dbReference type="InterPro" id="IPR003395">
    <property type="entry name" value="RecF/RecN/SMC_N"/>
</dbReference>
<evidence type="ECO:0000256" key="11">
    <source>
        <dbReference type="SAM" id="Coils"/>
    </source>
</evidence>
<organism evidence="13 14">
    <name type="scientific">Rhizopogon vesiculosus</name>
    <dbReference type="NCBI Taxonomy" id="180088"/>
    <lineage>
        <taxon>Eukaryota</taxon>
        <taxon>Fungi</taxon>
        <taxon>Dikarya</taxon>
        <taxon>Basidiomycota</taxon>
        <taxon>Agaricomycotina</taxon>
        <taxon>Agaricomycetes</taxon>
        <taxon>Agaricomycetidae</taxon>
        <taxon>Boletales</taxon>
        <taxon>Suillineae</taxon>
        <taxon>Rhizopogonaceae</taxon>
        <taxon>Rhizopogon</taxon>
    </lineage>
</organism>
<evidence type="ECO:0000256" key="5">
    <source>
        <dbReference type="ARBA" id="ARBA00022776"/>
    </source>
</evidence>
<evidence type="ECO:0000313" key="13">
    <source>
        <dbReference type="EMBL" id="OJA21244.1"/>
    </source>
</evidence>
<dbReference type="SUPFAM" id="SSF90257">
    <property type="entry name" value="Myosin rod fragments"/>
    <property type="match status" value="1"/>
</dbReference>
<dbReference type="InterPro" id="IPR024704">
    <property type="entry name" value="SMC"/>
</dbReference>
<dbReference type="GO" id="GO:0007076">
    <property type="term" value="P:mitotic chromosome condensation"/>
    <property type="evidence" value="ECO:0007669"/>
    <property type="project" value="UniProtKB-ARBA"/>
</dbReference>
<feature type="domain" description="SMC hinge" evidence="12">
    <location>
        <begin position="523"/>
        <end position="661"/>
    </location>
</feature>
<dbReference type="Proteomes" id="UP000183567">
    <property type="component" value="Unassembled WGS sequence"/>
</dbReference>
<comment type="caution">
    <text evidence="13">The sequence shown here is derived from an EMBL/GenBank/DDBJ whole genome shotgun (WGS) entry which is preliminary data.</text>
</comment>
<evidence type="ECO:0000256" key="3">
    <source>
        <dbReference type="ARBA" id="ARBA00022618"/>
    </source>
</evidence>
<gene>
    <name evidence="13" type="ORF">AZE42_02525</name>
</gene>
<dbReference type="InterPro" id="IPR010935">
    <property type="entry name" value="SMC_hinge"/>
</dbReference>
<dbReference type="InterPro" id="IPR036277">
    <property type="entry name" value="SMC_hinge_sf"/>
</dbReference>
<dbReference type="PIRSF" id="PIRSF005719">
    <property type="entry name" value="SMC"/>
    <property type="match status" value="1"/>
</dbReference>
<evidence type="ECO:0000256" key="9">
    <source>
        <dbReference type="ARBA" id="ARBA00023242"/>
    </source>
</evidence>
<dbReference type="FunFam" id="3.40.50.300:FF:000278">
    <property type="entry name" value="Structural maintenance of chromosomes 2"/>
    <property type="match status" value="1"/>
</dbReference>
<dbReference type="CDD" id="cd03273">
    <property type="entry name" value="ABC_SMC2_euk"/>
    <property type="match status" value="1"/>
</dbReference>
<dbReference type="Pfam" id="PF06470">
    <property type="entry name" value="SMC_hinge"/>
    <property type="match status" value="1"/>
</dbReference>
<keyword evidence="4" id="KW-0547">Nucleotide-binding</keyword>
<keyword evidence="8" id="KW-0226">DNA condensation</keyword>
<dbReference type="GO" id="GO:0005634">
    <property type="term" value="C:nucleus"/>
    <property type="evidence" value="ECO:0007669"/>
    <property type="project" value="UniProtKB-SubCell"/>
</dbReference>
<evidence type="ECO:0000256" key="7">
    <source>
        <dbReference type="ARBA" id="ARBA00023054"/>
    </source>
</evidence>
<dbReference type="Gene3D" id="3.30.70.1620">
    <property type="match status" value="1"/>
</dbReference>
<feature type="coiled-coil region" evidence="11">
    <location>
        <begin position="776"/>
        <end position="887"/>
    </location>
</feature>
<dbReference type="OrthoDB" id="10255539at2759"/>
<protein>
    <recommendedName>
        <fullName evidence="12">SMC hinge domain-containing protein</fullName>
    </recommendedName>
</protein>
<dbReference type="Gene3D" id="1.20.1060.20">
    <property type="match status" value="1"/>
</dbReference>
<dbReference type="GO" id="GO:0005524">
    <property type="term" value="F:ATP binding"/>
    <property type="evidence" value="ECO:0007669"/>
    <property type="project" value="UniProtKB-KW"/>
</dbReference>
<dbReference type="SMART" id="SM00968">
    <property type="entry name" value="SMC_hinge"/>
    <property type="match status" value="1"/>
</dbReference>
<accession>A0A1J8RBH6</accession>
<evidence type="ECO:0000256" key="6">
    <source>
        <dbReference type="ARBA" id="ARBA00022840"/>
    </source>
</evidence>
<dbReference type="EMBL" id="LVVM01000230">
    <property type="protein sequence ID" value="OJA21244.1"/>
    <property type="molecule type" value="Genomic_DNA"/>
</dbReference>
<dbReference type="SUPFAM" id="SSF52540">
    <property type="entry name" value="P-loop containing nucleoside triphosphate hydrolases"/>
    <property type="match status" value="1"/>
</dbReference>
<feature type="coiled-coil region" evidence="11">
    <location>
        <begin position="171"/>
        <end position="198"/>
    </location>
</feature>
<dbReference type="Gene3D" id="3.40.50.300">
    <property type="entry name" value="P-loop containing nucleotide triphosphate hydrolases"/>
    <property type="match status" value="2"/>
</dbReference>
<dbReference type="GO" id="GO:0005694">
    <property type="term" value="C:chromosome"/>
    <property type="evidence" value="ECO:0007669"/>
    <property type="project" value="InterPro"/>
</dbReference>
<keyword evidence="10" id="KW-0131">Cell cycle</keyword>
<evidence type="ECO:0000256" key="8">
    <source>
        <dbReference type="ARBA" id="ARBA00023067"/>
    </source>
</evidence>
<dbReference type="Pfam" id="PF02463">
    <property type="entry name" value="SMC_N"/>
    <property type="match status" value="1"/>
</dbReference>
<dbReference type="STRING" id="180088.A0A1J8RBH6"/>
<feature type="coiled-coil region" evidence="11">
    <location>
        <begin position="253"/>
        <end position="367"/>
    </location>
</feature>
<dbReference type="GO" id="GO:0016887">
    <property type="term" value="F:ATP hydrolysis activity"/>
    <property type="evidence" value="ECO:0007669"/>
    <property type="project" value="InterPro"/>
</dbReference>
<keyword evidence="6" id="KW-0067">ATP-binding</keyword>
<evidence type="ECO:0000313" key="14">
    <source>
        <dbReference type="Proteomes" id="UP000183567"/>
    </source>
</evidence>
<keyword evidence="5" id="KW-0498">Mitosis</keyword>
<name>A0A1J8RBH6_9AGAM</name>
<sequence length="1146" mass="129283">MRIEELVLEGFKSYPVRTQITGWDSSFNAITGLNGSGKSNILDAICFVLGITNMSQMRAQNQQDLIYKRGQAGITKASVTIVFDNSDREKSPVGFENFKQITVTRQIALPNISKYLLNGHKSQQNTIQTLFQSVQLNINNPNFLIMQGRITKVLNMRPQEILGMVEEAAGTRMFEERKDKAKKTMEKKEKRVQEITSLLEEEITPKLDKLREEKRHFLTFQKARTELEKIGRKLRAWEWTAANKRVEKVEVDIKHRRDEMEVIEKRKKKLIKETKAAEKEKEEVNAKREAERKKGGKFKKMEEEVAALDKELVKVRTQVDLANGNIADEDKQIASSEAELEELCRSLEEKRIQAQELESSYMSVKAKHTDTQAALSKSEELLQTLLTGLSSSNTGNSGGGYMGQLADAKARMAQGSAEEEQNRVKLNMSEKELKALEAKWKDVEKEAGQGKRNLENMRAEAEKLKRRVADSGWSAEREQESQVSLATAKGQVRQFTEAHDAVKQRLSSLNFEYSVPYSNFDRTKVKGLVANLTSISPQHHNKSQALEIAAGGKLYNVVVEDEKVGKDLLQNGKLKKRVTIIPLNKINAFALTAQVRLSLARDKYRCSLFDQKLAQVEHLAPGKANLALSLIGYPEEVARAMAFVFGDTIICEDAEAANAVTFGAKVRSVTLNGDLYDPSGTLSGGAAPSGSGTLLRVQELLEAERRLGEARSHLHDLERAEAANREKREPWKKLTYDLDIKQHEVNLLEQQTEGSSVVRAEINKQKAAIQKQAVVVKTQQKEHQTAVLELEQMEKDIKEAEDNIKGARAQIVKLHKDLAALKAKVAKHEADYAKAEQKLLEERATLTQFDNELKDLEDAICEQKRGVTDAEVQLTKLEHEIAALEKDKVSQVKFVTDLEKQHEWIQEECQSFGKPGSQYEFDQDMPSLRAKADELEEKQKGMKKKVNPKVMNMIDTVEKKETDLKKMLATVLKDKEKIEETIEELDRYKRDALEKTWEKVSGDFGAIFAELLPQNFAKLQPPEGQDLMQGLEVKVQLGTVWKQSLTELSGGQRSLIALSLIMALLQFKPAPMYILDEIDAALDLSHTQHIGQLFKNRFKGSQFIVVSLKEGLFTNANVLYRTRFRDGTSVVERTVGRSGSTLYSNA</sequence>
<dbReference type="GO" id="GO:0051301">
    <property type="term" value="P:cell division"/>
    <property type="evidence" value="ECO:0007669"/>
    <property type="project" value="UniProtKB-KW"/>
</dbReference>
<feature type="coiled-coil region" evidence="11">
    <location>
        <begin position="419"/>
        <end position="471"/>
    </location>
</feature>
<evidence type="ECO:0000256" key="10">
    <source>
        <dbReference type="ARBA" id="ARBA00023306"/>
    </source>
</evidence>
<evidence type="ECO:0000259" key="12">
    <source>
        <dbReference type="SMART" id="SM00968"/>
    </source>
</evidence>
<keyword evidence="14" id="KW-1185">Reference proteome</keyword>
<keyword evidence="3" id="KW-0132">Cell division</keyword>